<evidence type="ECO:0000256" key="8">
    <source>
        <dbReference type="ARBA" id="ARBA00023136"/>
    </source>
</evidence>
<dbReference type="InterPro" id="IPR017871">
    <property type="entry name" value="ABC_transporter-like_CS"/>
</dbReference>
<evidence type="ECO:0000259" key="10">
    <source>
        <dbReference type="PROSITE" id="PS50893"/>
    </source>
</evidence>
<dbReference type="PANTHER" id="PTHR24221:SF248">
    <property type="entry name" value="ABC TRANSPORTER TRANSMEMBRANE REGION"/>
    <property type="match status" value="1"/>
</dbReference>
<feature type="transmembrane region" description="Helical" evidence="9">
    <location>
        <begin position="145"/>
        <end position="174"/>
    </location>
</feature>
<gene>
    <name evidence="12" type="ORF">NSP04_01070</name>
</gene>
<feature type="transmembrane region" description="Helical" evidence="9">
    <location>
        <begin position="56"/>
        <end position="75"/>
    </location>
</feature>
<sequence>MNIFRDQNELTEALKTCKKSFRSLMTFSAAVNILALTPSIYMLQVYDRVLASSNEATLAMLTLIAVGLFVLAGLLEASRTFILVRVGNKLDVALNQRVYNCAYEVQLRTGASGNAGQSLRDLTVVRQFLTGNGIMAFFDTPWIPIYMGVMFLFHPGLGLLAVVGALISITLTFANNKQTDPPLTEANRLAIKSAATADSNLRNAEVIEAMGMLGALRNRWLEEHFKFLALQAQASDKAAVWTHASKYFRIFLQSAALGLGAYYVIEQTMTPGMMIAASILMGRALAPIDQLIGVWKSYNSTKQAYMRLIKLMENAPAAPEGLKLPDPAPNLSFESVTAGPPGSRQFTVRNLSVAIKAGQVVGVIGPSGAGKSTLARLAIGIWKPQNGIIRLDGADINQYSREHIGPFIGYLPQEVELFAGTVSENIARFGELDSQKIVAAAQAAGVHQMILNLPKGYDTPLGERGAGLSGGQKQRLGLARAMYGNPKLLVLDEPNSNLDDAGEQALINALTTQREAGHTVIVITHKTSVLTVTDSLILMRDGTIAAAGPSGEVLKVITQQQAPQKNTAAIASAGNNPIQVVNTNR</sequence>
<accession>A0ABT1XD84</accession>
<name>A0ABT1XD84_9BURK</name>
<dbReference type="SMART" id="SM00382">
    <property type="entry name" value="AAA"/>
    <property type="match status" value="1"/>
</dbReference>
<dbReference type="InterPro" id="IPR011527">
    <property type="entry name" value="ABC1_TM_dom"/>
</dbReference>
<evidence type="ECO:0000256" key="9">
    <source>
        <dbReference type="SAM" id="Phobius"/>
    </source>
</evidence>
<dbReference type="Pfam" id="PF00005">
    <property type="entry name" value="ABC_tran"/>
    <property type="match status" value="1"/>
</dbReference>
<dbReference type="SUPFAM" id="SSF90123">
    <property type="entry name" value="ABC transporter transmembrane region"/>
    <property type="match status" value="1"/>
</dbReference>
<keyword evidence="8 9" id="KW-0472">Membrane</keyword>
<dbReference type="Gene3D" id="1.20.1560.10">
    <property type="entry name" value="ABC transporter type 1, transmembrane domain"/>
    <property type="match status" value="1"/>
</dbReference>
<keyword evidence="7 9" id="KW-1133">Transmembrane helix</keyword>
<dbReference type="InterPro" id="IPR047957">
    <property type="entry name" value="ABC_AprD-like_6TM"/>
</dbReference>
<organism evidence="12 13">
    <name type="scientific">Limnobacter parvus</name>
    <dbReference type="NCBI Taxonomy" id="2939690"/>
    <lineage>
        <taxon>Bacteria</taxon>
        <taxon>Pseudomonadati</taxon>
        <taxon>Pseudomonadota</taxon>
        <taxon>Betaproteobacteria</taxon>
        <taxon>Burkholderiales</taxon>
        <taxon>Burkholderiaceae</taxon>
        <taxon>Limnobacter</taxon>
    </lineage>
</organism>
<evidence type="ECO:0000259" key="11">
    <source>
        <dbReference type="PROSITE" id="PS50929"/>
    </source>
</evidence>
<dbReference type="Proteomes" id="UP001165267">
    <property type="component" value="Unassembled WGS sequence"/>
</dbReference>
<evidence type="ECO:0000256" key="2">
    <source>
        <dbReference type="ARBA" id="ARBA00022475"/>
    </source>
</evidence>
<dbReference type="RefSeq" id="WP_257510485.1">
    <property type="nucleotide sequence ID" value="NZ_JANKHG010000001.1"/>
</dbReference>
<dbReference type="CDD" id="cd18586">
    <property type="entry name" value="ABC_6TM_PrtD_like"/>
    <property type="match status" value="1"/>
</dbReference>
<evidence type="ECO:0000256" key="7">
    <source>
        <dbReference type="ARBA" id="ARBA00022989"/>
    </source>
</evidence>
<dbReference type="PROSITE" id="PS50893">
    <property type="entry name" value="ABC_TRANSPORTER_2"/>
    <property type="match status" value="1"/>
</dbReference>
<feature type="domain" description="ABC transporter" evidence="10">
    <location>
        <begin position="331"/>
        <end position="566"/>
    </location>
</feature>
<dbReference type="PANTHER" id="PTHR24221">
    <property type="entry name" value="ATP-BINDING CASSETTE SUB-FAMILY B"/>
    <property type="match status" value="1"/>
</dbReference>
<keyword evidence="5" id="KW-0547">Nucleotide-binding</keyword>
<dbReference type="InterPro" id="IPR010128">
    <property type="entry name" value="ATPase_T1SS_PrtD-like"/>
</dbReference>
<keyword evidence="2" id="KW-1003">Cell membrane</keyword>
<evidence type="ECO:0000313" key="12">
    <source>
        <dbReference type="EMBL" id="MCR2745235.1"/>
    </source>
</evidence>
<evidence type="ECO:0000256" key="1">
    <source>
        <dbReference type="ARBA" id="ARBA00004651"/>
    </source>
</evidence>
<dbReference type="InterPro" id="IPR027417">
    <property type="entry name" value="P-loop_NTPase"/>
</dbReference>
<feature type="transmembrane region" description="Helical" evidence="9">
    <location>
        <begin position="21"/>
        <end position="44"/>
    </location>
</feature>
<evidence type="ECO:0000256" key="3">
    <source>
        <dbReference type="ARBA" id="ARBA00022519"/>
    </source>
</evidence>
<protein>
    <submittedName>
        <fullName evidence="12">Type I secretion system permease/ATPase</fullName>
    </submittedName>
</protein>
<dbReference type="SUPFAM" id="SSF52540">
    <property type="entry name" value="P-loop containing nucleoside triphosphate hydrolases"/>
    <property type="match status" value="1"/>
</dbReference>
<dbReference type="PROSITE" id="PS50929">
    <property type="entry name" value="ABC_TM1F"/>
    <property type="match status" value="1"/>
</dbReference>
<dbReference type="Gene3D" id="3.40.50.300">
    <property type="entry name" value="P-loop containing nucleotide triphosphate hydrolases"/>
    <property type="match status" value="1"/>
</dbReference>
<dbReference type="InterPro" id="IPR039421">
    <property type="entry name" value="Type_1_exporter"/>
</dbReference>
<comment type="subcellular location">
    <subcellularLocation>
        <location evidence="1">Cell membrane</location>
        <topology evidence="1">Multi-pass membrane protein</topology>
    </subcellularLocation>
</comment>
<dbReference type="EMBL" id="JANKHG010000001">
    <property type="protein sequence ID" value="MCR2745235.1"/>
    <property type="molecule type" value="Genomic_DNA"/>
</dbReference>
<dbReference type="InterPro" id="IPR003593">
    <property type="entry name" value="AAA+_ATPase"/>
</dbReference>
<dbReference type="PROSITE" id="PS00211">
    <property type="entry name" value="ABC_TRANSPORTER_1"/>
    <property type="match status" value="1"/>
</dbReference>
<dbReference type="InterPro" id="IPR003439">
    <property type="entry name" value="ABC_transporter-like_ATP-bd"/>
</dbReference>
<proteinExistence type="predicted"/>
<dbReference type="Pfam" id="PF00664">
    <property type="entry name" value="ABC_membrane"/>
    <property type="match status" value="1"/>
</dbReference>
<comment type="caution">
    <text evidence="12">The sequence shown here is derived from an EMBL/GenBank/DDBJ whole genome shotgun (WGS) entry which is preliminary data.</text>
</comment>
<evidence type="ECO:0000256" key="5">
    <source>
        <dbReference type="ARBA" id="ARBA00022741"/>
    </source>
</evidence>
<dbReference type="NCBIfam" id="TIGR01842">
    <property type="entry name" value="type_I_sec_PrtD"/>
    <property type="match status" value="1"/>
</dbReference>
<evidence type="ECO:0000313" key="13">
    <source>
        <dbReference type="Proteomes" id="UP001165267"/>
    </source>
</evidence>
<dbReference type="InterPro" id="IPR036640">
    <property type="entry name" value="ABC1_TM_sf"/>
</dbReference>
<evidence type="ECO:0000256" key="6">
    <source>
        <dbReference type="ARBA" id="ARBA00022840"/>
    </source>
</evidence>
<keyword evidence="6" id="KW-0067">ATP-binding</keyword>
<keyword evidence="13" id="KW-1185">Reference proteome</keyword>
<evidence type="ECO:0000256" key="4">
    <source>
        <dbReference type="ARBA" id="ARBA00022692"/>
    </source>
</evidence>
<feature type="domain" description="ABC transmembrane type-1" evidence="11">
    <location>
        <begin position="27"/>
        <end position="300"/>
    </location>
</feature>
<keyword evidence="4 9" id="KW-0812">Transmembrane</keyword>
<reference evidence="12" key="1">
    <citation type="submission" date="2022-07" db="EMBL/GenBank/DDBJ databases">
        <authorList>
            <person name="Xamxidin M."/>
        </authorList>
    </citation>
    <scope>NUCLEOTIDE SEQUENCE</scope>
    <source>
        <strain evidence="12">YS8-69</strain>
    </source>
</reference>
<keyword evidence="3" id="KW-0997">Cell inner membrane</keyword>